<evidence type="ECO:0000256" key="5">
    <source>
        <dbReference type="ARBA" id="ARBA00023136"/>
    </source>
</evidence>
<name>A0A1I2K2W9_9CLOT</name>
<feature type="transmembrane region" description="Helical" evidence="6">
    <location>
        <begin position="328"/>
        <end position="345"/>
    </location>
</feature>
<dbReference type="GO" id="GO:0015205">
    <property type="term" value="F:nucleobase transmembrane transporter activity"/>
    <property type="evidence" value="ECO:0007669"/>
    <property type="project" value="TreeGrafter"/>
</dbReference>
<evidence type="ECO:0000256" key="4">
    <source>
        <dbReference type="ARBA" id="ARBA00022989"/>
    </source>
</evidence>
<gene>
    <name evidence="7" type="ORF">SAMN04487885_10493</name>
</gene>
<comment type="subcellular location">
    <subcellularLocation>
        <location evidence="1">Membrane</location>
        <topology evidence="1">Multi-pass membrane protein</topology>
    </subcellularLocation>
</comment>
<dbReference type="Pfam" id="PF02133">
    <property type="entry name" value="Transp_cyt_pur"/>
    <property type="match status" value="1"/>
</dbReference>
<feature type="transmembrane region" description="Helical" evidence="6">
    <location>
        <begin position="247"/>
        <end position="268"/>
    </location>
</feature>
<dbReference type="PANTHER" id="PTHR30618:SF0">
    <property type="entry name" value="PURINE-URACIL PERMEASE NCS1"/>
    <property type="match status" value="1"/>
</dbReference>
<dbReference type="RefSeq" id="WP_051196138.1">
    <property type="nucleotide sequence ID" value="NZ_BAAACD010000045.1"/>
</dbReference>
<evidence type="ECO:0000313" key="8">
    <source>
        <dbReference type="Proteomes" id="UP000182135"/>
    </source>
</evidence>
<feature type="transmembrane region" description="Helical" evidence="6">
    <location>
        <begin position="351"/>
        <end position="377"/>
    </location>
</feature>
<dbReference type="STRING" id="1529.SAMN04487885_10493"/>
<dbReference type="PANTHER" id="PTHR30618">
    <property type="entry name" value="NCS1 FAMILY PURINE/PYRIMIDINE TRANSPORTER"/>
    <property type="match status" value="1"/>
</dbReference>
<feature type="transmembrane region" description="Helical" evidence="6">
    <location>
        <begin position="141"/>
        <end position="161"/>
    </location>
</feature>
<keyword evidence="3 6" id="KW-0812">Transmembrane</keyword>
<feature type="transmembrane region" description="Helical" evidence="6">
    <location>
        <begin position="421"/>
        <end position="438"/>
    </location>
</feature>
<comment type="similarity">
    <text evidence="2">Belongs to the purine-cytosine permease (2.A.39) family.</text>
</comment>
<evidence type="ECO:0000256" key="3">
    <source>
        <dbReference type="ARBA" id="ARBA00022692"/>
    </source>
</evidence>
<evidence type="ECO:0000256" key="6">
    <source>
        <dbReference type="SAM" id="Phobius"/>
    </source>
</evidence>
<dbReference type="EMBL" id="FOOE01000004">
    <property type="protein sequence ID" value="SFF61442.1"/>
    <property type="molecule type" value="Genomic_DNA"/>
</dbReference>
<dbReference type="Gene3D" id="1.10.4160.10">
    <property type="entry name" value="Hydantoin permease"/>
    <property type="match status" value="1"/>
</dbReference>
<organism evidence="7 8">
    <name type="scientific">Clostridium cadaveris</name>
    <dbReference type="NCBI Taxonomy" id="1529"/>
    <lineage>
        <taxon>Bacteria</taxon>
        <taxon>Bacillati</taxon>
        <taxon>Bacillota</taxon>
        <taxon>Clostridia</taxon>
        <taxon>Eubacteriales</taxon>
        <taxon>Clostridiaceae</taxon>
        <taxon>Clostridium</taxon>
    </lineage>
</organism>
<feature type="transmembrane region" description="Helical" evidence="6">
    <location>
        <begin position="209"/>
        <end position="227"/>
    </location>
</feature>
<dbReference type="Proteomes" id="UP000182135">
    <property type="component" value="Unassembled WGS sequence"/>
</dbReference>
<reference evidence="7 8" key="1">
    <citation type="submission" date="2016-10" db="EMBL/GenBank/DDBJ databases">
        <authorList>
            <person name="de Groot N.N."/>
        </authorList>
    </citation>
    <scope>NUCLEOTIDE SEQUENCE [LARGE SCALE GENOMIC DNA]</scope>
    <source>
        <strain evidence="7 8">NLAE-zl-G419</strain>
    </source>
</reference>
<feature type="transmembrane region" description="Helical" evidence="6">
    <location>
        <begin position="398"/>
        <end position="415"/>
    </location>
</feature>
<feature type="transmembrane region" description="Helical" evidence="6">
    <location>
        <begin position="100"/>
        <end position="121"/>
    </location>
</feature>
<dbReference type="eggNOG" id="COG1953">
    <property type="taxonomic scope" value="Bacteria"/>
</dbReference>
<dbReference type="GO" id="GO:0005886">
    <property type="term" value="C:plasma membrane"/>
    <property type="evidence" value="ECO:0007669"/>
    <property type="project" value="TreeGrafter"/>
</dbReference>
<feature type="transmembrane region" description="Helical" evidence="6">
    <location>
        <begin position="288"/>
        <end position="307"/>
    </location>
</feature>
<keyword evidence="4 6" id="KW-1133">Transmembrane helix</keyword>
<evidence type="ECO:0000313" key="7">
    <source>
        <dbReference type="EMBL" id="SFF61442.1"/>
    </source>
</evidence>
<keyword evidence="8" id="KW-1185">Reference proteome</keyword>
<feature type="transmembrane region" description="Helical" evidence="6">
    <location>
        <begin position="60"/>
        <end position="80"/>
    </location>
</feature>
<protein>
    <submittedName>
        <fullName evidence="7">Nucleobase:cation symporter-1, NCS1 family</fullName>
    </submittedName>
</protein>
<keyword evidence="5 6" id="KW-0472">Membrane</keyword>
<sequence>MDNNMKNIDTDSYETDSLSPIPANKRIMGGTSYLLAWLGGCVSIGNFSLGSNLVEGGLNLIQSIVAIALGSTLVAVCLVLNDKLCYKTGIPYVVQLRSSFGFKGTFIPSLCRAIPGVIWYGFQSWVGASALNEVSKILFDYNNIVLFFILFHLIQIGLSALGFKGIKAIENIGGIIIIAALTYMLITILKLHGNVVTEQLMNTKGSWGLPFFGAVTSFIGVNCAVLINVGDYVREVKTGMGPGKRGVIYCLALIPATVFMGVIGLLVTKVTGIANPVVGFAQIVPNKLVVILTLVFIIFAQITTNLLNNALPPIYALMDIVKLNFKKSAIIVGLAAFATFPWELIKESSAAGLNIFILAYSAFLGPIFSILVVDYYILRKQKINLNDYYNPDGPFKGINFPAIVAIIVGVIFSLMFVEVSWLASIIPTAVTYYFFSKYKEKKSIKQINTEKLTQ</sequence>
<dbReference type="InterPro" id="IPR045225">
    <property type="entry name" value="Uracil/uridine/allantoin_perm"/>
</dbReference>
<dbReference type="AlphaFoldDB" id="A0A1I2K2W9"/>
<evidence type="ECO:0000256" key="1">
    <source>
        <dbReference type="ARBA" id="ARBA00004141"/>
    </source>
</evidence>
<dbReference type="CDD" id="cd10323">
    <property type="entry name" value="SLC-NCS1sbd"/>
    <property type="match status" value="1"/>
</dbReference>
<accession>A0A1I2K2W9</accession>
<dbReference type="InterPro" id="IPR001248">
    <property type="entry name" value="Pur-cyt_permease"/>
</dbReference>
<proteinExistence type="inferred from homology"/>
<feature type="transmembrane region" description="Helical" evidence="6">
    <location>
        <begin position="168"/>
        <end position="189"/>
    </location>
</feature>
<evidence type="ECO:0000256" key="2">
    <source>
        <dbReference type="ARBA" id="ARBA00008974"/>
    </source>
</evidence>
<feature type="transmembrane region" description="Helical" evidence="6">
    <location>
        <begin position="34"/>
        <end position="54"/>
    </location>
</feature>